<dbReference type="AlphaFoldDB" id="A0A0Q9XCX5"/>
<dbReference type="InterPro" id="IPR014756">
    <property type="entry name" value="Ig_E-set"/>
</dbReference>
<evidence type="ECO:0000259" key="4">
    <source>
        <dbReference type="SMART" id="SM01017"/>
    </source>
</evidence>
<dbReference type="InterPro" id="IPR014752">
    <property type="entry name" value="Arrestin-like_C"/>
</dbReference>
<dbReference type="SMR" id="A0A0Q9XCX5"/>
<dbReference type="OrthoDB" id="2333384at2759"/>
<gene>
    <name evidence="5" type="primary">Dmoj\GI26011</name>
    <name evidence="5" type="ORF">Dmoj_GI26011</name>
</gene>
<evidence type="ECO:0000256" key="3">
    <source>
        <dbReference type="SAM" id="MobiDB-lite"/>
    </source>
</evidence>
<feature type="domain" description="Arrestin C-terminal-like" evidence="4">
    <location>
        <begin position="169"/>
        <end position="299"/>
    </location>
</feature>
<accession>A0A0Q9XCX5</accession>
<evidence type="ECO:0000256" key="2">
    <source>
        <dbReference type="ARBA" id="ARBA00022606"/>
    </source>
</evidence>
<dbReference type="PANTHER" id="PTHR11188:SF167">
    <property type="entry name" value="ARRESTIN C-TERMINAL-LIKE DOMAIN-CONTAINING PROTEIN-RELATED"/>
    <property type="match status" value="1"/>
</dbReference>
<keyword evidence="6" id="KW-1185">Reference proteome</keyword>
<dbReference type="Proteomes" id="UP000009192">
    <property type="component" value="Unassembled WGS sequence"/>
</dbReference>
<evidence type="ECO:0000313" key="5">
    <source>
        <dbReference type="EMBL" id="KRG06438.1"/>
    </source>
</evidence>
<name>A0A0Q9XCX5_DROMO</name>
<protein>
    <recommendedName>
        <fullName evidence="4">Arrestin C-terminal-like domain-containing protein</fullName>
    </recommendedName>
</protein>
<dbReference type="Pfam" id="PF00339">
    <property type="entry name" value="Arrestin_N"/>
    <property type="match status" value="1"/>
</dbReference>
<dbReference type="SMART" id="SM01017">
    <property type="entry name" value="Arrestin_C"/>
    <property type="match status" value="1"/>
</dbReference>
<dbReference type="SUPFAM" id="SSF81296">
    <property type="entry name" value="E set domains"/>
    <property type="match status" value="2"/>
</dbReference>
<dbReference type="KEGG" id="dmo:Dmoj_GI26011"/>
<dbReference type="Gene3D" id="2.60.40.640">
    <property type="match status" value="2"/>
</dbReference>
<feature type="region of interest" description="Disordered" evidence="3">
    <location>
        <begin position="299"/>
        <end position="335"/>
    </location>
</feature>
<dbReference type="PANTHER" id="PTHR11188">
    <property type="entry name" value="ARRESTIN DOMAIN CONTAINING PROTEIN"/>
    <property type="match status" value="1"/>
</dbReference>
<dbReference type="InterPro" id="IPR011021">
    <property type="entry name" value="Arrestin-like_N"/>
</dbReference>
<organism evidence="5 6">
    <name type="scientific">Drosophila mojavensis</name>
    <name type="common">Fruit fly</name>
    <dbReference type="NCBI Taxonomy" id="7230"/>
    <lineage>
        <taxon>Eukaryota</taxon>
        <taxon>Metazoa</taxon>
        <taxon>Ecdysozoa</taxon>
        <taxon>Arthropoda</taxon>
        <taxon>Hexapoda</taxon>
        <taxon>Insecta</taxon>
        <taxon>Pterygota</taxon>
        <taxon>Neoptera</taxon>
        <taxon>Endopterygota</taxon>
        <taxon>Diptera</taxon>
        <taxon>Brachycera</taxon>
        <taxon>Muscomorpha</taxon>
        <taxon>Ephydroidea</taxon>
        <taxon>Drosophilidae</taxon>
        <taxon>Drosophila</taxon>
    </lineage>
</organism>
<reference evidence="5 6" key="1">
    <citation type="journal article" date="2007" name="Nature">
        <title>Evolution of genes and genomes on the Drosophila phylogeny.</title>
        <authorList>
            <consortium name="Drosophila 12 Genomes Consortium"/>
            <person name="Clark A.G."/>
            <person name="Eisen M.B."/>
            <person name="Smith D.R."/>
            <person name="Bergman C.M."/>
            <person name="Oliver B."/>
            <person name="Markow T.A."/>
            <person name="Kaufman T.C."/>
            <person name="Kellis M."/>
            <person name="Gelbart W."/>
            <person name="Iyer V.N."/>
            <person name="Pollard D.A."/>
            <person name="Sackton T.B."/>
            <person name="Larracuente A.M."/>
            <person name="Singh N.D."/>
            <person name="Abad J.P."/>
            <person name="Abt D.N."/>
            <person name="Adryan B."/>
            <person name="Aguade M."/>
            <person name="Akashi H."/>
            <person name="Anderson W.W."/>
            <person name="Aquadro C.F."/>
            <person name="Ardell D.H."/>
            <person name="Arguello R."/>
            <person name="Artieri C.G."/>
            <person name="Barbash D.A."/>
            <person name="Barker D."/>
            <person name="Barsanti P."/>
            <person name="Batterham P."/>
            <person name="Batzoglou S."/>
            <person name="Begun D."/>
            <person name="Bhutkar A."/>
            <person name="Blanco E."/>
            <person name="Bosak S.A."/>
            <person name="Bradley R.K."/>
            <person name="Brand A.D."/>
            <person name="Brent M.R."/>
            <person name="Brooks A.N."/>
            <person name="Brown R.H."/>
            <person name="Butlin R.K."/>
            <person name="Caggese C."/>
            <person name="Calvi B.R."/>
            <person name="Bernardo de Carvalho A."/>
            <person name="Caspi A."/>
            <person name="Castrezana S."/>
            <person name="Celniker S.E."/>
            <person name="Chang J.L."/>
            <person name="Chapple C."/>
            <person name="Chatterji S."/>
            <person name="Chinwalla A."/>
            <person name="Civetta A."/>
            <person name="Clifton S.W."/>
            <person name="Comeron J.M."/>
            <person name="Costello J.C."/>
            <person name="Coyne J.A."/>
            <person name="Daub J."/>
            <person name="David R.G."/>
            <person name="Delcher A.L."/>
            <person name="Delehaunty K."/>
            <person name="Do C.B."/>
            <person name="Ebling H."/>
            <person name="Edwards K."/>
            <person name="Eickbush T."/>
            <person name="Evans J.D."/>
            <person name="Filipski A."/>
            <person name="Findeiss S."/>
            <person name="Freyhult E."/>
            <person name="Fulton L."/>
            <person name="Fulton R."/>
            <person name="Garcia A.C."/>
            <person name="Gardiner A."/>
            <person name="Garfield D.A."/>
            <person name="Garvin B.E."/>
            <person name="Gibson G."/>
            <person name="Gilbert D."/>
            <person name="Gnerre S."/>
            <person name="Godfrey J."/>
            <person name="Good R."/>
            <person name="Gotea V."/>
            <person name="Gravely B."/>
            <person name="Greenberg A.J."/>
            <person name="Griffiths-Jones S."/>
            <person name="Gross S."/>
            <person name="Guigo R."/>
            <person name="Gustafson E.A."/>
            <person name="Haerty W."/>
            <person name="Hahn M.W."/>
            <person name="Halligan D.L."/>
            <person name="Halpern A.L."/>
            <person name="Halter G.M."/>
            <person name="Han M.V."/>
            <person name="Heger A."/>
            <person name="Hillier L."/>
            <person name="Hinrichs A.S."/>
            <person name="Holmes I."/>
            <person name="Hoskins R.A."/>
            <person name="Hubisz M.J."/>
            <person name="Hultmark D."/>
            <person name="Huntley M.A."/>
            <person name="Jaffe D.B."/>
            <person name="Jagadeeshan S."/>
            <person name="Jeck W.R."/>
            <person name="Johnson J."/>
            <person name="Jones C.D."/>
            <person name="Jordan W.C."/>
            <person name="Karpen G.H."/>
            <person name="Kataoka E."/>
            <person name="Keightley P.D."/>
            <person name="Kheradpour P."/>
            <person name="Kirkness E.F."/>
            <person name="Koerich L.B."/>
            <person name="Kristiansen K."/>
            <person name="Kudrna D."/>
            <person name="Kulathinal R.J."/>
            <person name="Kumar S."/>
            <person name="Kwok R."/>
            <person name="Lander E."/>
            <person name="Langley C.H."/>
            <person name="Lapoint R."/>
            <person name="Lazzaro B.P."/>
            <person name="Lee S.J."/>
            <person name="Levesque L."/>
            <person name="Li R."/>
            <person name="Lin C.F."/>
            <person name="Lin M.F."/>
            <person name="Lindblad-Toh K."/>
            <person name="Llopart A."/>
            <person name="Long M."/>
            <person name="Low L."/>
            <person name="Lozovsky E."/>
            <person name="Lu J."/>
            <person name="Luo M."/>
            <person name="Machado C.A."/>
            <person name="Makalowski W."/>
            <person name="Marzo M."/>
            <person name="Matsuda M."/>
            <person name="Matzkin L."/>
            <person name="McAllister B."/>
            <person name="McBride C.S."/>
            <person name="McKernan B."/>
            <person name="McKernan K."/>
            <person name="Mendez-Lago M."/>
            <person name="Minx P."/>
            <person name="Mollenhauer M.U."/>
            <person name="Montooth K."/>
            <person name="Mount S.M."/>
            <person name="Mu X."/>
            <person name="Myers E."/>
            <person name="Negre B."/>
            <person name="Newfeld S."/>
            <person name="Nielsen R."/>
            <person name="Noor M.A."/>
            <person name="O'Grady P."/>
            <person name="Pachter L."/>
            <person name="Papaceit M."/>
            <person name="Parisi M.J."/>
            <person name="Parisi M."/>
            <person name="Parts L."/>
            <person name="Pedersen J.S."/>
            <person name="Pesole G."/>
            <person name="Phillippy A.M."/>
            <person name="Ponting C.P."/>
            <person name="Pop M."/>
            <person name="Porcelli D."/>
            <person name="Powell J.R."/>
            <person name="Prohaska S."/>
            <person name="Pruitt K."/>
            <person name="Puig M."/>
            <person name="Quesneville H."/>
            <person name="Ram K.R."/>
            <person name="Rand D."/>
            <person name="Rasmussen M.D."/>
            <person name="Reed L.K."/>
            <person name="Reenan R."/>
            <person name="Reily A."/>
            <person name="Remington K.A."/>
            <person name="Rieger T.T."/>
            <person name="Ritchie M.G."/>
            <person name="Robin C."/>
            <person name="Rogers Y.H."/>
            <person name="Rohde C."/>
            <person name="Rozas J."/>
            <person name="Rubenfield M.J."/>
            <person name="Ruiz A."/>
            <person name="Russo S."/>
            <person name="Salzberg S.L."/>
            <person name="Sanchez-Gracia A."/>
            <person name="Saranga D.J."/>
            <person name="Sato H."/>
            <person name="Schaeffer S.W."/>
            <person name="Schatz M.C."/>
            <person name="Schlenke T."/>
            <person name="Schwartz R."/>
            <person name="Segarra C."/>
            <person name="Singh R.S."/>
            <person name="Sirot L."/>
            <person name="Sirota M."/>
            <person name="Sisneros N.B."/>
            <person name="Smith C.D."/>
            <person name="Smith T.F."/>
            <person name="Spieth J."/>
            <person name="Stage D.E."/>
            <person name="Stark A."/>
            <person name="Stephan W."/>
            <person name="Strausberg R.L."/>
            <person name="Strempel S."/>
            <person name="Sturgill D."/>
            <person name="Sutton G."/>
            <person name="Sutton G.G."/>
            <person name="Tao W."/>
            <person name="Teichmann S."/>
            <person name="Tobari Y.N."/>
            <person name="Tomimura Y."/>
            <person name="Tsolas J.M."/>
            <person name="Valente V.L."/>
            <person name="Venter E."/>
            <person name="Venter J.C."/>
            <person name="Vicario S."/>
            <person name="Vieira F.G."/>
            <person name="Vilella A.J."/>
            <person name="Villasante A."/>
            <person name="Walenz B."/>
            <person name="Wang J."/>
            <person name="Wasserman M."/>
            <person name="Watts T."/>
            <person name="Wilson D."/>
            <person name="Wilson R.K."/>
            <person name="Wing R.A."/>
            <person name="Wolfner M.F."/>
            <person name="Wong A."/>
            <person name="Wong G.K."/>
            <person name="Wu C.I."/>
            <person name="Wu G."/>
            <person name="Yamamoto D."/>
            <person name="Yang H.P."/>
            <person name="Yang S.P."/>
            <person name="Yorke J.A."/>
            <person name="Yoshida K."/>
            <person name="Zdobnov E."/>
            <person name="Zhang P."/>
            <person name="Zhang Y."/>
            <person name="Zimin A.V."/>
            <person name="Baldwin J."/>
            <person name="Abdouelleil A."/>
            <person name="Abdulkadir J."/>
            <person name="Abebe A."/>
            <person name="Abera B."/>
            <person name="Abreu J."/>
            <person name="Acer S.C."/>
            <person name="Aftuck L."/>
            <person name="Alexander A."/>
            <person name="An P."/>
            <person name="Anderson E."/>
            <person name="Anderson S."/>
            <person name="Arachi H."/>
            <person name="Azer M."/>
            <person name="Bachantsang P."/>
            <person name="Barry A."/>
            <person name="Bayul T."/>
            <person name="Berlin A."/>
            <person name="Bessette D."/>
            <person name="Bloom T."/>
            <person name="Blye J."/>
            <person name="Boguslavskiy L."/>
            <person name="Bonnet C."/>
            <person name="Boukhgalter B."/>
            <person name="Bourzgui I."/>
            <person name="Brown A."/>
            <person name="Cahill P."/>
            <person name="Channer S."/>
            <person name="Cheshatsang Y."/>
            <person name="Chuda L."/>
            <person name="Citroen M."/>
            <person name="Collymore A."/>
            <person name="Cooke P."/>
            <person name="Costello M."/>
            <person name="D'Aco K."/>
            <person name="Daza R."/>
            <person name="De Haan G."/>
            <person name="DeGray S."/>
            <person name="DeMaso C."/>
            <person name="Dhargay N."/>
            <person name="Dooley K."/>
            <person name="Dooley E."/>
            <person name="Doricent M."/>
            <person name="Dorje P."/>
            <person name="Dorjee K."/>
            <person name="Dupes A."/>
            <person name="Elong R."/>
            <person name="Falk J."/>
            <person name="Farina A."/>
            <person name="Faro S."/>
            <person name="Ferguson D."/>
            <person name="Fisher S."/>
            <person name="Foley C.D."/>
            <person name="Franke A."/>
            <person name="Friedrich D."/>
            <person name="Gadbois L."/>
            <person name="Gearin G."/>
            <person name="Gearin C.R."/>
            <person name="Giannoukos G."/>
            <person name="Goode T."/>
            <person name="Graham J."/>
            <person name="Grandbois E."/>
            <person name="Grewal S."/>
            <person name="Gyaltsen K."/>
            <person name="Hafez N."/>
            <person name="Hagos B."/>
            <person name="Hall J."/>
            <person name="Henson C."/>
            <person name="Hollinger A."/>
            <person name="Honan T."/>
            <person name="Huard M.D."/>
            <person name="Hughes L."/>
            <person name="Hurhula B."/>
            <person name="Husby M.E."/>
            <person name="Kamat A."/>
            <person name="Kanga B."/>
            <person name="Kashin S."/>
            <person name="Khazanovich D."/>
            <person name="Kisner P."/>
            <person name="Lance K."/>
            <person name="Lara M."/>
            <person name="Lee W."/>
            <person name="Lennon N."/>
            <person name="Letendre F."/>
            <person name="LeVine R."/>
            <person name="Lipovsky A."/>
            <person name="Liu X."/>
            <person name="Liu J."/>
            <person name="Liu S."/>
            <person name="Lokyitsang T."/>
            <person name="Lokyitsang Y."/>
            <person name="Lubonja R."/>
            <person name="Lui A."/>
            <person name="MacDonald P."/>
            <person name="Magnisalis V."/>
            <person name="Maru K."/>
            <person name="Matthews C."/>
            <person name="McCusker W."/>
            <person name="McDonough S."/>
            <person name="Mehta T."/>
            <person name="Meldrim J."/>
            <person name="Meneus L."/>
            <person name="Mihai O."/>
            <person name="Mihalev A."/>
            <person name="Mihova T."/>
            <person name="Mittelman R."/>
            <person name="Mlenga V."/>
            <person name="Montmayeur A."/>
            <person name="Mulrain L."/>
            <person name="Navidi A."/>
            <person name="Naylor J."/>
            <person name="Negash T."/>
            <person name="Nguyen T."/>
            <person name="Nguyen N."/>
            <person name="Nicol R."/>
            <person name="Norbu C."/>
            <person name="Norbu N."/>
            <person name="Novod N."/>
            <person name="O'Neill B."/>
            <person name="Osman S."/>
            <person name="Markiewicz E."/>
            <person name="Oyono O.L."/>
            <person name="Patti C."/>
            <person name="Phunkhang P."/>
            <person name="Pierre F."/>
            <person name="Priest M."/>
            <person name="Raghuraman S."/>
            <person name="Rege F."/>
            <person name="Reyes R."/>
            <person name="Rise C."/>
            <person name="Rogov P."/>
            <person name="Ross K."/>
            <person name="Ryan E."/>
            <person name="Settipalli S."/>
            <person name="Shea T."/>
            <person name="Sherpa N."/>
            <person name="Shi L."/>
            <person name="Shih D."/>
            <person name="Sparrow T."/>
            <person name="Spaulding J."/>
            <person name="Stalker J."/>
            <person name="Stange-Thomann N."/>
            <person name="Stavropoulos S."/>
            <person name="Stone C."/>
            <person name="Strader C."/>
            <person name="Tesfaye S."/>
            <person name="Thomson T."/>
            <person name="Thoulutsang Y."/>
            <person name="Thoulutsang D."/>
            <person name="Topham K."/>
            <person name="Topping I."/>
            <person name="Tsamla T."/>
            <person name="Vassiliev H."/>
            <person name="Vo A."/>
            <person name="Wangchuk T."/>
            <person name="Wangdi T."/>
            <person name="Weiand M."/>
            <person name="Wilkinson J."/>
            <person name="Wilson A."/>
            <person name="Yadav S."/>
            <person name="Young G."/>
            <person name="Yu Q."/>
            <person name="Zembek L."/>
            <person name="Zhong D."/>
            <person name="Zimmer A."/>
            <person name="Zwirko Z."/>
            <person name="Jaffe D.B."/>
            <person name="Alvarez P."/>
            <person name="Brockman W."/>
            <person name="Butler J."/>
            <person name="Chin C."/>
            <person name="Gnerre S."/>
            <person name="Grabherr M."/>
            <person name="Kleber M."/>
            <person name="Mauceli E."/>
            <person name="MacCallum I."/>
        </authorList>
    </citation>
    <scope>NUCLEOTIDE SEQUENCE [LARGE SCALE GENOMIC DNA]</scope>
    <source>
        <strain evidence="6">Tucson 15081-1352.22</strain>
    </source>
</reference>
<dbReference type="GO" id="GO:0005737">
    <property type="term" value="C:cytoplasm"/>
    <property type="evidence" value="ECO:0007669"/>
    <property type="project" value="TreeGrafter"/>
</dbReference>
<dbReference type="InParanoid" id="A0A0Q9XCX5"/>
<sequence length="394" mass="44378">MRAICEFKPDLPRVRSGENLTGQIILKTRAAESIKSIYITFIGRADVHFEETLVNRESDEKTPERLVSTATETYLTYRTEIFGKGKLPKGQHTFAFAIPLPSHCPSSISSKFGRVWYELSLVIERKWKVNRIHKTPIDVVQPYDLSSDPKSLVPIEHEAIRKLWRWPFRPGIINLCLKVPSGGYSPGQKMNYTLDVHNKSKRIDVKSYTVTLVQESEYFANGYRRVSPRSVYSETKSEVVKHLTKRTISANYEIPSVAPSSQMKSIIKVSYKLRLTVIFSGWHLKWYIEVPITIGTSPLASSSDGGSKKPRKRSKPALPRPMPKKRSTHSCSSGASYVSLPKRAIKKKDLSDVSDGVSDSELGTVTNIPPEVVPKVCSTSLSLQLISILYAEFF</sequence>
<dbReference type="EMBL" id="CH933809">
    <property type="protein sequence ID" value="KRG06438.1"/>
    <property type="molecule type" value="Genomic_DNA"/>
</dbReference>
<dbReference type="InterPro" id="IPR050357">
    <property type="entry name" value="Arrestin_domain-protein"/>
</dbReference>
<dbReference type="InterPro" id="IPR011022">
    <property type="entry name" value="Arrestin_C-like"/>
</dbReference>
<comment type="similarity">
    <text evidence="1">Belongs to the arrestin family.</text>
</comment>
<keyword evidence="2" id="KW-0716">Sensory transduction</keyword>
<dbReference type="Pfam" id="PF02752">
    <property type="entry name" value="Arrestin_C"/>
    <property type="match status" value="1"/>
</dbReference>
<dbReference type="GO" id="GO:0015031">
    <property type="term" value="P:protein transport"/>
    <property type="evidence" value="ECO:0007669"/>
    <property type="project" value="TreeGrafter"/>
</dbReference>
<evidence type="ECO:0000256" key="1">
    <source>
        <dbReference type="ARBA" id="ARBA00005298"/>
    </source>
</evidence>
<evidence type="ECO:0000313" key="6">
    <source>
        <dbReference type="Proteomes" id="UP000009192"/>
    </source>
</evidence>
<proteinExistence type="inferred from homology"/>